<feature type="transmembrane region" description="Helical" evidence="1">
    <location>
        <begin position="153"/>
        <end position="174"/>
    </location>
</feature>
<dbReference type="AlphaFoldDB" id="A0A1H7JW29"/>
<evidence type="ECO:0000313" key="3">
    <source>
        <dbReference type="Proteomes" id="UP000198916"/>
    </source>
</evidence>
<name>A0A1H7JW29_9SPHI</name>
<sequence length="402" mass="45945">MTFRKIVYLLHLWLGLISGLVVFIISFTACLWILVAELSPLWIKNDSPTILARNAPVQPPSVLLKQAEEELPGKVPTVIVYKNSGSEAFISYFASEYSHTLFFNPYSGKLLVNKDNNAKSGADVGGLTHYDVLGFLMRGHRHFWLPFPVGRPFVGICTLIFVILLLSGMVLWWPKNWRKSSREKSFYIKWRATFKRLNYDLHNVLGFYVFSVALMLAITGLVYSFPWVSKGLYWVASGGKTKSEWIPVASDTTKMDNIPLAAALDTIWNRIKPVGKNWELYMNIPREKADTYFIRFSPISRLYAQDIYYYDRYTLKEVPGGGIYSQTRYATASFADFGDRMNSEIHTGSIGGYPTKILAFFGSLICASLPVTGFIVWYQRKWGKKKRQRNQRQPSASRLENP</sequence>
<reference evidence="3" key="1">
    <citation type="submission" date="2016-10" db="EMBL/GenBank/DDBJ databases">
        <authorList>
            <person name="Varghese N."/>
            <person name="Submissions S."/>
        </authorList>
    </citation>
    <scope>NUCLEOTIDE SEQUENCE [LARGE SCALE GENOMIC DNA]</scope>
    <source>
        <strain evidence="3">Jip14</strain>
    </source>
</reference>
<dbReference type="Proteomes" id="UP000198916">
    <property type="component" value="Unassembled WGS sequence"/>
</dbReference>
<dbReference type="InterPro" id="IPR005625">
    <property type="entry name" value="PepSY-ass_TM"/>
</dbReference>
<dbReference type="STRING" id="332977.SAMN05421740_102695"/>
<dbReference type="PANTHER" id="PTHR34219">
    <property type="entry name" value="IRON-REGULATED INNER MEMBRANE PROTEIN-RELATED"/>
    <property type="match status" value="1"/>
</dbReference>
<dbReference type="PANTHER" id="PTHR34219:SF3">
    <property type="entry name" value="BLL7967 PROTEIN"/>
    <property type="match status" value="1"/>
</dbReference>
<accession>A0A1H7JW29</accession>
<dbReference type="EMBL" id="FNZR01000002">
    <property type="protein sequence ID" value="SEK78783.1"/>
    <property type="molecule type" value="Genomic_DNA"/>
</dbReference>
<keyword evidence="1" id="KW-0472">Membrane</keyword>
<dbReference type="OrthoDB" id="111691at2"/>
<keyword evidence="3" id="KW-1185">Reference proteome</keyword>
<feature type="transmembrane region" description="Helical" evidence="1">
    <location>
        <begin position="357"/>
        <end position="378"/>
    </location>
</feature>
<gene>
    <name evidence="2" type="ORF">SAMN05421740_102695</name>
</gene>
<evidence type="ECO:0000313" key="2">
    <source>
        <dbReference type="EMBL" id="SEK78783.1"/>
    </source>
</evidence>
<feature type="transmembrane region" description="Helical" evidence="1">
    <location>
        <begin position="205"/>
        <end position="225"/>
    </location>
</feature>
<protein>
    <submittedName>
        <fullName evidence="2">Uncharacterized iron-regulated membrane protein</fullName>
    </submittedName>
</protein>
<feature type="transmembrane region" description="Helical" evidence="1">
    <location>
        <begin position="12"/>
        <end position="35"/>
    </location>
</feature>
<proteinExistence type="predicted"/>
<dbReference type="RefSeq" id="WP_090604083.1">
    <property type="nucleotide sequence ID" value="NZ_FNZR01000002.1"/>
</dbReference>
<organism evidence="2 3">
    <name type="scientific">Parapedobacter koreensis</name>
    <dbReference type="NCBI Taxonomy" id="332977"/>
    <lineage>
        <taxon>Bacteria</taxon>
        <taxon>Pseudomonadati</taxon>
        <taxon>Bacteroidota</taxon>
        <taxon>Sphingobacteriia</taxon>
        <taxon>Sphingobacteriales</taxon>
        <taxon>Sphingobacteriaceae</taxon>
        <taxon>Parapedobacter</taxon>
    </lineage>
</organism>
<keyword evidence="1" id="KW-0812">Transmembrane</keyword>
<dbReference type="PROSITE" id="PS51257">
    <property type="entry name" value="PROKAR_LIPOPROTEIN"/>
    <property type="match status" value="1"/>
</dbReference>
<keyword evidence="1" id="KW-1133">Transmembrane helix</keyword>
<evidence type="ECO:0000256" key="1">
    <source>
        <dbReference type="SAM" id="Phobius"/>
    </source>
</evidence>
<dbReference type="Pfam" id="PF03929">
    <property type="entry name" value="PepSY_TM"/>
    <property type="match status" value="1"/>
</dbReference>